<accession>A0A4Y2H238</accession>
<dbReference type="PANTHER" id="PTHR47331">
    <property type="entry name" value="PHD-TYPE DOMAIN-CONTAINING PROTEIN"/>
    <property type="match status" value="1"/>
</dbReference>
<dbReference type="OrthoDB" id="5983986at2759"/>
<sequence length="132" mass="15378">MYVKTVTRTETGRELKSSLELEAEAEDKWVKLLGLLWSPWRDMLKLNISTFKSVTLKRELLSAIASIFDPLGILSHFTIRLKIMLRGLWRNNVSWDDPIPNTILTSWEEFVSQAELLKSTEIPRFLKDRLSD</sequence>
<dbReference type="Proteomes" id="UP000499080">
    <property type="component" value="Unassembled WGS sequence"/>
</dbReference>
<dbReference type="Pfam" id="PF05380">
    <property type="entry name" value="Peptidase_A17"/>
    <property type="match status" value="1"/>
</dbReference>
<comment type="caution">
    <text evidence="1">The sequence shown here is derived from an EMBL/GenBank/DDBJ whole genome shotgun (WGS) entry which is preliminary data.</text>
</comment>
<reference evidence="1 2" key="1">
    <citation type="journal article" date="2019" name="Sci. Rep.">
        <title>Orb-weaving spider Araneus ventricosus genome elucidates the spidroin gene catalogue.</title>
        <authorList>
            <person name="Kono N."/>
            <person name="Nakamura H."/>
            <person name="Ohtoshi R."/>
            <person name="Moran D.A.P."/>
            <person name="Shinohara A."/>
            <person name="Yoshida Y."/>
            <person name="Fujiwara M."/>
            <person name="Mori M."/>
            <person name="Tomita M."/>
            <person name="Arakawa K."/>
        </authorList>
    </citation>
    <scope>NUCLEOTIDE SEQUENCE [LARGE SCALE GENOMIC DNA]</scope>
</reference>
<evidence type="ECO:0000313" key="2">
    <source>
        <dbReference type="Proteomes" id="UP000499080"/>
    </source>
</evidence>
<proteinExistence type="predicted"/>
<dbReference type="AlphaFoldDB" id="A0A4Y2H238"/>
<dbReference type="EMBL" id="BGPR01001649">
    <property type="protein sequence ID" value="GBM58808.1"/>
    <property type="molecule type" value="Genomic_DNA"/>
</dbReference>
<name>A0A4Y2H238_ARAVE</name>
<evidence type="ECO:0000313" key="1">
    <source>
        <dbReference type="EMBL" id="GBM58808.1"/>
    </source>
</evidence>
<gene>
    <name evidence="1" type="ORF">AVEN_179350_1</name>
</gene>
<protein>
    <submittedName>
        <fullName evidence="1">Uncharacterized protein</fullName>
    </submittedName>
</protein>
<organism evidence="1 2">
    <name type="scientific">Araneus ventricosus</name>
    <name type="common">Orbweaver spider</name>
    <name type="synonym">Epeira ventricosa</name>
    <dbReference type="NCBI Taxonomy" id="182803"/>
    <lineage>
        <taxon>Eukaryota</taxon>
        <taxon>Metazoa</taxon>
        <taxon>Ecdysozoa</taxon>
        <taxon>Arthropoda</taxon>
        <taxon>Chelicerata</taxon>
        <taxon>Arachnida</taxon>
        <taxon>Araneae</taxon>
        <taxon>Araneomorphae</taxon>
        <taxon>Entelegynae</taxon>
        <taxon>Araneoidea</taxon>
        <taxon>Araneidae</taxon>
        <taxon>Araneus</taxon>
    </lineage>
</organism>
<dbReference type="InterPro" id="IPR008042">
    <property type="entry name" value="Retrotrans_Pao"/>
</dbReference>
<keyword evidence="2" id="KW-1185">Reference proteome</keyword>